<dbReference type="SUPFAM" id="SSF81333">
    <property type="entry name" value="F1F0 ATP synthase subunit C"/>
    <property type="match status" value="1"/>
</dbReference>
<evidence type="ECO:0000256" key="1">
    <source>
        <dbReference type="ARBA" id="ARBA00022781"/>
    </source>
</evidence>
<keyword evidence="3" id="KW-1133">Transmembrane helix</keyword>
<proteinExistence type="predicted"/>
<keyword evidence="2" id="KW-0813">Transport</keyword>
<evidence type="ECO:0000256" key="2">
    <source>
        <dbReference type="ARBA" id="ARBA00023065"/>
    </source>
</evidence>
<sequence length="134" mass="14517">MSPYIFVLAAVLAVIPILIIFKINFEKVKENPEIIGQVQTKFFTGAAISEAIPLVLIVMGMANIESANSISELYLPGLIVLLLMGFSAFFVMLQRGVGVPEEAKQQANTFTMIGIMIANAIPIVSLVGLFLMMP</sequence>
<dbReference type="AlphaFoldDB" id="A0A1M5EBK2"/>
<dbReference type="Gene3D" id="1.20.20.10">
    <property type="entry name" value="F1F0 ATP synthase subunit C"/>
    <property type="match status" value="1"/>
</dbReference>
<evidence type="ECO:0000313" key="5">
    <source>
        <dbReference type="Proteomes" id="UP000183988"/>
    </source>
</evidence>
<feature type="transmembrane region" description="Helical" evidence="3">
    <location>
        <begin position="6"/>
        <end position="21"/>
    </location>
</feature>
<dbReference type="STRING" id="930117.SAMN05216225_100448"/>
<dbReference type="GO" id="GO:1902600">
    <property type="term" value="P:proton transmembrane transport"/>
    <property type="evidence" value="ECO:0007669"/>
    <property type="project" value="UniProtKB-KW"/>
</dbReference>
<gene>
    <name evidence="4" type="ORF">SAMN05216225_100448</name>
</gene>
<name>A0A1M5EBK2_9BACI</name>
<evidence type="ECO:0000256" key="3">
    <source>
        <dbReference type="SAM" id="Phobius"/>
    </source>
</evidence>
<keyword evidence="5" id="KW-1185">Reference proteome</keyword>
<accession>A0A1M5EBK2</accession>
<dbReference type="OrthoDB" id="2875882at2"/>
<evidence type="ECO:0000313" key="4">
    <source>
        <dbReference type="EMBL" id="SHF76540.1"/>
    </source>
</evidence>
<organism evidence="4 5">
    <name type="scientific">Ornithinibacillus halophilus</name>
    <dbReference type="NCBI Taxonomy" id="930117"/>
    <lineage>
        <taxon>Bacteria</taxon>
        <taxon>Bacillati</taxon>
        <taxon>Bacillota</taxon>
        <taxon>Bacilli</taxon>
        <taxon>Bacillales</taxon>
        <taxon>Bacillaceae</taxon>
        <taxon>Ornithinibacillus</taxon>
    </lineage>
</organism>
<protein>
    <submittedName>
        <fullName evidence="4">Uncharacterized protein</fullName>
    </submittedName>
</protein>
<dbReference type="Proteomes" id="UP000183988">
    <property type="component" value="Unassembled WGS sequence"/>
</dbReference>
<keyword evidence="3" id="KW-0812">Transmembrane</keyword>
<keyword evidence="3" id="KW-0472">Membrane</keyword>
<keyword evidence="1" id="KW-0375">Hydrogen ion transport</keyword>
<dbReference type="InterPro" id="IPR038662">
    <property type="entry name" value="ATP_synth_F0_csu_sf"/>
</dbReference>
<feature type="transmembrane region" description="Helical" evidence="3">
    <location>
        <begin position="113"/>
        <end position="133"/>
    </location>
</feature>
<dbReference type="EMBL" id="FQVW01000004">
    <property type="protein sequence ID" value="SHF76540.1"/>
    <property type="molecule type" value="Genomic_DNA"/>
</dbReference>
<feature type="transmembrane region" description="Helical" evidence="3">
    <location>
        <begin position="42"/>
        <end position="61"/>
    </location>
</feature>
<feature type="transmembrane region" description="Helical" evidence="3">
    <location>
        <begin position="73"/>
        <end position="93"/>
    </location>
</feature>
<dbReference type="RefSeq" id="WP_072888294.1">
    <property type="nucleotide sequence ID" value="NZ_FQVW01000004.1"/>
</dbReference>
<reference evidence="4 5" key="1">
    <citation type="submission" date="2016-11" db="EMBL/GenBank/DDBJ databases">
        <authorList>
            <person name="Jaros S."/>
            <person name="Januszkiewicz K."/>
            <person name="Wedrychowicz H."/>
        </authorList>
    </citation>
    <scope>NUCLEOTIDE SEQUENCE [LARGE SCALE GENOMIC DNA]</scope>
    <source>
        <strain evidence="4 5">IBRC-M 10683</strain>
    </source>
</reference>
<dbReference type="InterPro" id="IPR035921">
    <property type="entry name" value="F/V-ATP_Csub_sf"/>
</dbReference>
<keyword evidence="2" id="KW-0406">Ion transport</keyword>